<protein>
    <recommendedName>
        <fullName evidence="1">LysM domain-containing protein</fullName>
    </recommendedName>
</protein>
<dbReference type="Pfam" id="PF19266">
    <property type="entry name" value="CIS_tube"/>
    <property type="match status" value="1"/>
</dbReference>
<organism evidence="2 3">
    <name type="scientific">Fulvitalea axinellae</name>
    <dbReference type="NCBI Taxonomy" id="1182444"/>
    <lineage>
        <taxon>Bacteria</taxon>
        <taxon>Pseudomonadati</taxon>
        <taxon>Bacteroidota</taxon>
        <taxon>Cytophagia</taxon>
        <taxon>Cytophagales</taxon>
        <taxon>Persicobacteraceae</taxon>
        <taxon>Fulvitalea</taxon>
    </lineage>
</organism>
<evidence type="ECO:0000313" key="3">
    <source>
        <dbReference type="Proteomes" id="UP001348817"/>
    </source>
</evidence>
<dbReference type="EMBL" id="AP025314">
    <property type="protein sequence ID" value="BDD10018.1"/>
    <property type="molecule type" value="Genomic_DNA"/>
</dbReference>
<feature type="domain" description="LysM" evidence="1">
    <location>
        <begin position="172"/>
        <end position="219"/>
    </location>
</feature>
<sequence length="224" mass="24813">MATSTKLEKLTIEAYGDPGFGKQLGEPFKMQINPSTLKYSFFQTPTAQNVLASGKSVSDPKPNDYNQVLSFAFYLDATGVVEGCDSVLNAVMQLRQVCAEVDGSIHTPPYLKVLWGEQEPFTCTLRTMDIEYGPMAPDGTPVRAFVDISFNRYVDPSTKASEENNNSPDLTHVYTFMAGDNLPRLCKQVYGDTKYYIEVAKANGIINFLSIPAGKKIVFPPLRR</sequence>
<dbReference type="InterPro" id="IPR018392">
    <property type="entry name" value="LysM"/>
</dbReference>
<dbReference type="PROSITE" id="PS51782">
    <property type="entry name" value="LYSM"/>
    <property type="match status" value="1"/>
</dbReference>
<proteinExistence type="predicted"/>
<dbReference type="AlphaFoldDB" id="A0AAU9CIV4"/>
<keyword evidence="3" id="KW-1185">Reference proteome</keyword>
<dbReference type="InterPro" id="IPR045361">
    <property type="entry name" value="CIS_tube_prot_N"/>
</dbReference>
<accession>A0AAU9CIV4</accession>
<reference evidence="2 3" key="1">
    <citation type="submission" date="2021-12" db="EMBL/GenBank/DDBJ databases">
        <title>Genome sequencing of bacteria with rrn-lacking chromosome and rrn-plasmid.</title>
        <authorList>
            <person name="Anda M."/>
            <person name="Iwasaki W."/>
        </authorList>
    </citation>
    <scope>NUCLEOTIDE SEQUENCE [LARGE SCALE GENOMIC DNA]</scope>
    <source>
        <strain evidence="2 3">DSM 100852</strain>
    </source>
</reference>
<gene>
    <name evidence="2" type="ORF">FUAX_24500</name>
</gene>
<evidence type="ECO:0000313" key="2">
    <source>
        <dbReference type="EMBL" id="BDD10018.1"/>
    </source>
</evidence>
<evidence type="ECO:0000259" key="1">
    <source>
        <dbReference type="PROSITE" id="PS51782"/>
    </source>
</evidence>
<name>A0AAU9CIV4_9BACT</name>
<dbReference type="Proteomes" id="UP001348817">
    <property type="component" value="Chromosome"/>
</dbReference>
<dbReference type="RefSeq" id="WP_338391598.1">
    <property type="nucleotide sequence ID" value="NZ_AP025314.1"/>
</dbReference>
<dbReference type="KEGG" id="fax:FUAX_24500"/>